<accession>A0A319AWH0</accession>
<organism evidence="1 2">
    <name type="scientific">Aspergillus vadensis (strain CBS 113365 / IMI 142717 / IBT 24658)</name>
    <dbReference type="NCBI Taxonomy" id="1448311"/>
    <lineage>
        <taxon>Eukaryota</taxon>
        <taxon>Fungi</taxon>
        <taxon>Dikarya</taxon>
        <taxon>Ascomycota</taxon>
        <taxon>Pezizomycotina</taxon>
        <taxon>Eurotiomycetes</taxon>
        <taxon>Eurotiomycetidae</taxon>
        <taxon>Eurotiales</taxon>
        <taxon>Aspergillaceae</taxon>
        <taxon>Aspergillus</taxon>
        <taxon>Aspergillus subgen. Circumdati</taxon>
    </lineage>
</organism>
<reference evidence="1" key="1">
    <citation type="submission" date="2016-12" db="EMBL/GenBank/DDBJ databases">
        <title>The genomes of Aspergillus section Nigri reveals drivers in fungal speciation.</title>
        <authorList>
            <consortium name="DOE Joint Genome Institute"/>
            <person name="Vesth T.C."/>
            <person name="Nybo J."/>
            <person name="Theobald S."/>
            <person name="Brandl J."/>
            <person name="Frisvad J.C."/>
            <person name="Nielsen K.F."/>
            <person name="Lyhne E.K."/>
            <person name="Kogle M.E."/>
            <person name="Kuo A."/>
            <person name="Riley R."/>
            <person name="Clum A."/>
            <person name="Nolan M."/>
            <person name="Lipzen A."/>
            <person name="Salamov A."/>
            <person name="Henrissat B."/>
            <person name="Wiebenga A."/>
            <person name="De Vries R.P."/>
            <person name="Grigoriev I.V."/>
            <person name="Mortensen U.H."/>
            <person name="Andersen M.R."/>
            <person name="Baker S.E."/>
        </authorList>
    </citation>
    <scope>NUCLEOTIDE SEQUENCE [LARGE SCALE GENOMIC DNA]</scope>
    <source>
        <strain evidence="1">CBS 113365</strain>
    </source>
</reference>
<sequence>PSIYEVSVHPYAMQVAVLIPTEQYLSTYQASYPHKASPTHEYHVHQSQCGTPVLVQDQVPIVMHPIIVASTVDIQRAQQYCILLIQLQRRHNYVYHRYIPQGF</sequence>
<name>A0A319AWH0_ASPVC</name>
<dbReference type="RefSeq" id="XP_025557738.1">
    <property type="nucleotide sequence ID" value="XM_025703568.1"/>
</dbReference>
<gene>
    <name evidence="1" type="ORF">BO88DRAFT_352081</name>
</gene>
<evidence type="ECO:0000313" key="2">
    <source>
        <dbReference type="Proteomes" id="UP000248405"/>
    </source>
</evidence>
<proteinExistence type="predicted"/>
<keyword evidence="2" id="KW-1185">Reference proteome</keyword>
<protein>
    <submittedName>
        <fullName evidence="1">Uncharacterized protein</fullName>
    </submittedName>
</protein>
<dbReference type="Proteomes" id="UP000248405">
    <property type="component" value="Unassembled WGS sequence"/>
</dbReference>
<dbReference type="GeneID" id="37208160"/>
<dbReference type="AlphaFoldDB" id="A0A319AWH0"/>
<dbReference type="EMBL" id="KZ821647">
    <property type="protein sequence ID" value="PYH63944.1"/>
    <property type="molecule type" value="Genomic_DNA"/>
</dbReference>
<feature type="non-terminal residue" evidence="1">
    <location>
        <position position="1"/>
    </location>
</feature>
<evidence type="ECO:0000313" key="1">
    <source>
        <dbReference type="EMBL" id="PYH63944.1"/>
    </source>
</evidence>